<dbReference type="RefSeq" id="WP_209338084.1">
    <property type="nucleotide sequence ID" value="NZ_JAGIQL010000004.1"/>
</dbReference>
<dbReference type="Proteomes" id="UP000670475">
    <property type="component" value="Unassembled WGS sequence"/>
</dbReference>
<name>A0A940RVP5_9ACTN</name>
<feature type="compositionally biased region" description="Acidic residues" evidence="3">
    <location>
        <begin position="464"/>
        <end position="477"/>
    </location>
</feature>
<dbReference type="SUPFAM" id="SSF51011">
    <property type="entry name" value="Glycosyl hydrolase domain"/>
    <property type="match status" value="1"/>
</dbReference>
<dbReference type="SUPFAM" id="SSF81296">
    <property type="entry name" value="E set domains"/>
    <property type="match status" value="1"/>
</dbReference>
<dbReference type="GO" id="GO:0019156">
    <property type="term" value="F:isoamylase activity"/>
    <property type="evidence" value="ECO:0007669"/>
    <property type="project" value="UniProtKB-ARBA"/>
</dbReference>
<proteinExistence type="inferred from homology"/>
<dbReference type="Pfam" id="PF00128">
    <property type="entry name" value="Alpha-amylase"/>
    <property type="match status" value="1"/>
</dbReference>
<evidence type="ECO:0000313" key="5">
    <source>
        <dbReference type="EMBL" id="MBP0456293.1"/>
    </source>
</evidence>
<sequence>MTPPATAAGQAPPLLDRLCVGPGRAQPFGATPVAGAVNFAVHARGTPRLWLVLMDPGTGTVLAEYPFPDEGRVGTVHTIRLYGAEPGSFDYGYRVEQPTGARSPVLLDPYARGLAGAGAWGERPRYRSRVLPLPGPPAVPRPLIDPADLVIYEAHVRGFSRDPSSGVSHPGTFAGLREKIPYLRELGVNCVELLPIAEFDESDNTYTSPESGAPLPNYWGYNTVGFAAPKSAYAADPTPAGADAELRETVGALHRSGIQVVLDVVFNHTAEGGRTGPMLSFRGLDEPAYYLLTPDGEPLNITATGNTVNAGHPITSRFILDCLRDWVTRYDVDGFRFDMASILTRGADGRVMDDPPLLAAVAHDPVLAGRLLIAEATDATGLDQVGSFPGHGRWSEWNGRYRDAVRRFLLGRRGSAGEFATRFVGSPDLYTGRPTTASVNYITCHDGLTLADWTSYDRRHNEDNGEGGDDGIPDEESWNCGYEGPTDDHRVLRLREQQRRNALLLLLTSAGVPMLLAGDEFGRTQRGNNNAYSQDSPVSWLNWSHTGGQAALLRFVSHCVAFRRAHPVLRRTTHPDGALPDGWSYPPVSWHGETPGEPDWHPSSTLLAVMLHQQQPVGTADTVYLAANTGGARRTVRLPGPPPGTRWHLSMDTGAPPPLDSHPPGREPALVRGSLQLAGHSVVALTAR</sequence>
<gene>
    <name evidence="5" type="ORF">JFN87_02090</name>
</gene>
<dbReference type="InterPro" id="IPR013783">
    <property type="entry name" value="Ig-like_fold"/>
</dbReference>
<dbReference type="InterPro" id="IPR017853">
    <property type="entry name" value="GH"/>
</dbReference>
<keyword evidence="6" id="KW-1185">Reference proteome</keyword>
<evidence type="ECO:0000256" key="1">
    <source>
        <dbReference type="ARBA" id="ARBA00008061"/>
    </source>
</evidence>
<dbReference type="EMBL" id="JAGIQL010000004">
    <property type="protein sequence ID" value="MBP0456293.1"/>
    <property type="molecule type" value="Genomic_DNA"/>
</dbReference>
<comment type="caution">
    <text evidence="5">The sequence shown here is derived from an EMBL/GenBank/DDBJ whole genome shotgun (WGS) entry which is preliminary data.</text>
</comment>
<evidence type="ECO:0000313" key="6">
    <source>
        <dbReference type="Proteomes" id="UP000670475"/>
    </source>
</evidence>
<dbReference type="Gene3D" id="2.60.40.10">
    <property type="entry name" value="Immunoglobulins"/>
    <property type="match status" value="1"/>
</dbReference>
<dbReference type="InterPro" id="IPR013780">
    <property type="entry name" value="Glyco_hydro_b"/>
</dbReference>
<dbReference type="InterPro" id="IPR006047">
    <property type="entry name" value="GH13_cat_dom"/>
</dbReference>
<comment type="similarity">
    <text evidence="1">Belongs to the glycosyl hydrolase 13 family.</text>
</comment>
<dbReference type="CDD" id="cd11326">
    <property type="entry name" value="AmyAc_Glg_debranch"/>
    <property type="match status" value="1"/>
</dbReference>
<organism evidence="5 6">
    <name type="scientific">Streptomyces montanisoli</name>
    <dbReference type="NCBI Taxonomy" id="2798581"/>
    <lineage>
        <taxon>Bacteria</taxon>
        <taxon>Bacillati</taxon>
        <taxon>Actinomycetota</taxon>
        <taxon>Actinomycetes</taxon>
        <taxon>Kitasatosporales</taxon>
        <taxon>Streptomycetaceae</taxon>
        <taxon>Streptomyces</taxon>
    </lineage>
</organism>
<dbReference type="SMART" id="SM00642">
    <property type="entry name" value="Aamy"/>
    <property type="match status" value="1"/>
</dbReference>
<evidence type="ECO:0000259" key="4">
    <source>
        <dbReference type="SMART" id="SM00642"/>
    </source>
</evidence>
<dbReference type="SUPFAM" id="SSF51445">
    <property type="entry name" value="(Trans)glycosidases"/>
    <property type="match status" value="1"/>
</dbReference>
<dbReference type="InterPro" id="IPR004193">
    <property type="entry name" value="Glyco_hydro_13_N"/>
</dbReference>
<reference evidence="5" key="1">
    <citation type="submission" date="2021-03" db="EMBL/GenBank/DDBJ databases">
        <title>Whole genome sequence of Streptomyces bomunensis MMS17-BM035.</title>
        <authorList>
            <person name="Lee J.H."/>
        </authorList>
    </citation>
    <scope>NUCLEOTIDE SEQUENCE</scope>
    <source>
        <strain evidence="5">MMS17-BM035</strain>
    </source>
</reference>
<accession>A0A940RVP5</accession>
<dbReference type="Pfam" id="PF21156">
    <property type="entry name" value="ISOA1-3_C"/>
    <property type="match status" value="1"/>
</dbReference>
<dbReference type="PANTHER" id="PTHR43002">
    <property type="entry name" value="GLYCOGEN DEBRANCHING ENZYME"/>
    <property type="match status" value="1"/>
</dbReference>
<dbReference type="GO" id="GO:0005975">
    <property type="term" value="P:carbohydrate metabolic process"/>
    <property type="evidence" value="ECO:0007669"/>
    <property type="project" value="InterPro"/>
</dbReference>
<evidence type="ECO:0000256" key="3">
    <source>
        <dbReference type="SAM" id="MobiDB-lite"/>
    </source>
</evidence>
<protein>
    <submittedName>
        <fullName evidence="5">Glycogen debranching protein</fullName>
    </submittedName>
</protein>
<feature type="region of interest" description="Disordered" evidence="3">
    <location>
        <begin position="461"/>
        <end position="480"/>
    </location>
</feature>
<dbReference type="Gene3D" id="3.20.20.80">
    <property type="entry name" value="Glycosidases"/>
    <property type="match status" value="1"/>
</dbReference>
<dbReference type="AlphaFoldDB" id="A0A940RVP5"/>
<dbReference type="InterPro" id="IPR048650">
    <property type="entry name" value="ISOA1-3-like_C"/>
</dbReference>
<feature type="domain" description="Glycosyl hydrolase family 13 catalytic" evidence="4">
    <location>
        <begin position="153"/>
        <end position="563"/>
    </location>
</feature>
<dbReference type="Pfam" id="PF02922">
    <property type="entry name" value="CBM_48"/>
    <property type="match status" value="1"/>
</dbReference>
<dbReference type="Gene3D" id="2.60.40.1180">
    <property type="entry name" value="Golgi alpha-mannosidase II"/>
    <property type="match status" value="1"/>
</dbReference>
<evidence type="ECO:0000256" key="2">
    <source>
        <dbReference type="ARBA" id="ARBA00022946"/>
    </source>
</evidence>
<dbReference type="InterPro" id="IPR014756">
    <property type="entry name" value="Ig_E-set"/>
</dbReference>
<keyword evidence="2" id="KW-0809">Transit peptide</keyword>